<feature type="transmembrane region" description="Helical" evidence="1">
    <location>
        <begin position="783"/>
        <end position="803"/>
    </location>
</feature>
<feature type="transmembrane region" description="Helical" evidence="1">
    <location>
        <begin position="302"/>
        <end position="323"/>
    </location>
</feature>
<evidence type="ECO:0000313" key="2">
    <source>
        <dbReference type="EMBL" id="GEO21979.1"/>
    </source>
</evidence>
<feature type="transmembrane region" description="Helical" evidence="1">
    <location>
        <begin position="268"/>
        <end position="290"/>
    </location>
</feature>
<dbReference type="EMBL" id="BJYV01000010">
    <property type="protein sequence ID" value="GEO21979.1"/>
    <property type="molecule type" value="Genomic_DNA"/>
</dbReference>
<feature type="transmembrane region" description="Helical" evidence="1">
    <location>
        <begin position="657"/>
        <end position="679"/>
    </location>
</feature>
<dbReference type="Proteomes" id="UP000321301">
    <property type="component" value="Unassembled WGS sequence"/>
</dbReference>
<feature type="transmembrane region" description="Helical" evidence="1">
    <location>
        <begin position="629"/>
        <end position="651"/>
    </location>
</feature>
<feature type="transmembrane region" description="Helical" evidence="1">
    <location>
        <begin position="902"/>
        <end position="922"/>
    </location>
</feature>
<keyword evidence="3" id="KW-1185">Reference proteome</keyword>
<keyword evidence="1" id="KW-1133">Transmembrane helix</keyword>
<feature type="transmembrane region" description="Helical" evidence="1">
    <location>
        <begin position="1247"/>
        <end position="1266"/>
    </location>
</feature>
<sequence>MLLIGAYLYQHSKTNQSQLESQGIKAIFLAKHNFLDSFYNYHVQLEGYFKRNFYTWGMEAEEDAASRMVNMIDRNPKFGIERIQNFTDDLRPEPQMFAEDGISLIQRDTSYLIYVKGFRFFLNDKTKMGDQPVLNYDSLRIKIKKELGNALAQDTLSGRAFEIDHSVSVNDLMVGNVQSLFFDKLFILDQTGTAIYPRDLAGLPVVNVDSLSHEQTVGERELDLQVSGKLYKGFLSPAVIGNQVFYLLGAKDKSGFESVALKINFKVLSAFLTLLILIFVSIPVISIFNLGDGDVLTKKRVMGLGLSLILVMVILGFFFFSLFQNYDNEHTSENNLQNVKYAFNSEIQQLIEGLEIFKEEIEDGQIHTNQPEDAHHEEQDVNEFLEFDLEGNILKMLIPQMSSFEGPIDFGNFPFVSIANRDYVKELRNLDPEQGYFISAHSSKSTGELEGVISKKEGEQGYALTFHLDSLVPKISKHHRFFVFKPDGKVLLISEKVNIPIDNLNQGIGEEKWHEIRTLIANNKNAGDDKVWKTPIYVNGHEYQALLSPISSDSFVSENWVLYLEDTNLQHALHSLASLEGIAVFGPYLMILSLLGLLTLVTRKSSIYLAFEDFSFAWYSPSPRKRLRFLWLNSILLLDIFLFLIIYLFLPLSIFKIFLWSSLFAIQSGTCNFLLLATVGKDKAKKNINAFLVMVILLWVIMAFLLGYLSFLSHSGTMYFIFTLFILLMIAGMQILCFYLYQTQKFPTVRFSKWNKTKMLFKMHRRFTDFWTKLTGSAVDKRVFAINLLLWLMIVGFLPGYFIHRQIFNQEKIIWEYVSKGDIEDEEQVKFLPEGYMSLIKIHEEFRRNNFGRFSNQDDELITNFIAAPQQALIEAFNTTPGITFGKLSKGIGLWDTIRSNLFFLLVLLVILIWLFKMIMVLGNKIYLIDYHFTNAFGLLPKDTDKQKNSFVIGVDASKSKEWILKQFGFESEEVLTVRLFSGNELDMPELKPAHKGVILENFHCLGDVEMLLNTMVAFQKKYCKESVKLFVTSGRPLQEILPSNMPKQSRLLITEIFSEYLFQYVPIDFENQKITLPYFGDGSKFSDEEAKINYDLRMKSQLFNDEKTHGLAGEIEYGPNGKAIASLITEEISRDKLDMPLSQERYEKCVLSIQRYNKAYYMNIWAELSLKEKKMVYNYAKEGFINFFNKETMTALIQKGLVKMNPAMDSLVLFSDSFRNFVCVYISDEEVARFKQDESKSGNARMIQAAVFSFVLICIALISFYDPNILNETSAYITGFLGVSGTIYSILAKGFGKSTPTENQ</sequence>
<proteinExistence type="predicted"/>
<accession>A0A512CCN9</accession>
<protein>
    <submittedName>
        <fullName evidence="2">Uncharacterized protein</fullName>
    </submittedName>
</protein>
<feature type="transmembrane region" description="Helical" evidence="1">
    <location>
        <begin position="717"/>
        <end position="741"/>
    </location>
</feature>
<feature type="transmembrane region" description="Helical" evidence="1">
    <location>
        <begin position="582"/>
        <end position="601"/>
    </location>
</feature>
<reference evidence="2 3" key="1">
    <citation type="submission" date="2019-07" db="EMBL/GenBank/DDBJ databases">
        <title>Whole genome shotgun sequence of Cyclobacterium qasimii NBRC 106168.</title>
        <authorList>
            <person name="Hosoyama A."/>
            <person name="Uohara A."/>
            <person name="Ohji S."/>
            <person name="Ichikawa N."/>
        </authorList>
    </citation>
    <scope>NUCLEOTIDE SEQUENCE [LARGE SCALE GENOMIC DNA]</scope>
    <source>
        <strain evidence="2 3">NBRC 106168</strain>
    </source>
</reference>
<feature type="transmembrane region" description="Helical" evidence="1">
    <location>
        <begin position="691"/>
        <end position="711"/>
    </location>
</feature>
<feature type="transmembrane region" description="Helical" evidence="1">
    <location>
        <begin position="1278"/>
        <end position="1297"/>
    </location>
</feature>
<evidence type="ECO:0000256" key="1">
    <source>
        <dbReference type="SAM" id="Phobius"/>
    </source>
</evidence>
<evidence type="ECO:0000313" key="3">
    <source>
        <dbReference type="Proteomes" id="UP000321301"/>
    </source>
</evidence>
<keyword evidence="1" id="KW-0472">Membrane</keyword>
<gene>
    <name evidence="2" type="ORF">CQA01_25130</name>
</gene>
<name>A0A512CCN9_9BACT</name>
<keyword evidence="1" id="KW-0812">Transmembrane</keyword>
<organism evidence="2 3">
    <name type="scientific">Cyclobacterium qasimii</name>
    <dbReference type="NCBI Taxonomy" id="1350429"/>
    <lineage>
        <taxon>Bacteria</taxon>
        <taxon>Pseudomonadati</taxon>
        <taxon>Bacteroidota</taxon>
        <taxon>Cytophagia</taxon>
        <taxon>Cytophagales</taxon>
        <taxon>Cyclobacteriaceae</taxon>
        <taxon>Cyclobacterium</taxon>
    </lineage>
</organism>
<comment type="caution">
    <text evidence="2">The sequence shown here is derived from an EMBL/GenBank/DDBJ whole genome shotgun (WGS) entry which is preliminary data.</text>
</comment>